<accession>A0ABS4V9F1</accession>
<evidence type="ECO:0000313" key="1">
    <source>
        <dbReference type="EMBL" id="MBP2360545.1"/>
    </source>
</evidence>
<reference evidence="1 2" key="1">
    <citation type="submission" date="2021-03" db="EMBL/GenBank/DDBJ databases">
        <title>Sequencing the genomes of 1000 actinobacteria strains.</title>
        <authorList>
            <person name="Klenk H.-P."/>
        </authorList>
    </citation>
    <scope>NUCLEOTIDE SEQUENCE [LARGE SCALE GENOMIC DNA]</scope>
    <source>
        <strain evidence="1 2">DSM 40843</strain>
    </source>
</reference>
<evidence type="ECO:0000313" key="2">
    <source>
        <dbReference type="Proteomes" id="UP001519311"/>
    </source>
</evidence>
<keyword evidence="2" id="KW-1185">Reference proteome</keyword>
<protein>
    <submittedName>
        <fullName evidence="1">Uncharacterized protein</fullName>
    </submittedName>
</protein>
<dbReference type="Proteomes" id="UP001519311">
    <property type="component" value="Unassembled WGS sequence"/>
</dbReference>
<gene>
    <name evidence="1" type="ORF">JOF59_002945</name>
</gene>
<organism evidence="1 2">
    <name type="scientific">Streptomyces clavifer</name>
    <dbReference type="NCBI Taxonomy" id="68188"/>
    <lineage>
        <taxon>Bacteria</taxon>
        <taxon>Bacillati</taxon>
        <taxon>Actinomycetota</taxon>
        <taxon>Actinomycetes</taxon>
        <taxon>Kitasatosporales</taxon>
        <taxon>Streptomycetaceae</taxon>
        <taxon>Streptomyces</taxon>
    </lineage>
</organism>
<name>A0ABS4V9F1_9ACTN</name>
<sequence length="143" mass="15801">MSGSDKRWLVQQRSNPRGARAYAAMARRAAASPPVVSRRASHRNRDAGQEWRSWSGDVTVMHGSVRALAARCSWRPDGAVPITGTAMPGLDAWPWADHCRVGLLIGKRRTIGRCRLRARGPRAGTPTERLRVMPRRDGTPVRG</sequence>
<proteinExistence type="predicted"/>
<comment type="caution">
    <text evidence="1">The sequence shown here is derived from an EMBL/GenBank/DDBJ whole genome shotgun (WGS) entry which is preliminary data.</text>
</comment>
<dbReference type="EMBL" id="JAGINS010000001">
    <property type="protein sequence ID" value="MBP2360545.1"/>
    <property type="molecule type" value="Genomic_DNA"/>
</dbReference>